<protein>
    <submittedName>
        <fullName evidence="1">DNA-binding protein</fullName>
    </submittedName>
</protein>
<name>A0A2M7T5Y1_9ACTN</name>
<proteinExistence type="predicted"/>
<dbReference type="AlphaFoldDB" id="A0A2M7T5Y1"/>
<gene>
    <name evidence="1" type="ORF">COY37_09445</name>
</gene>
<reference evidence="2" key="1">
    <citation type="submission" date="2017-09" db="EMBL/GenBank/DDBJ databases">
        <title>Depth-based differentiation of microbial function through sediment-hosted aquifers and enrichment of novel symbionts in the deep terrestrial subsurface.</title>
        <authorList>
            <person name="Probst A.J."/>
            <person name="Ladd B."/>
            <person name="Jarett J.K."/>
            <person name="Geller-Mcgrath D.E."/>
            <person name="Sieber C.M.K."/>
            <person name="Emerson J.B."/>
            <person name="Anantharaman K."/>
            <person name="Thomas B.C."/>
            <person name="Malmstrom R."/>
            <person name="Stieglmeier M."/>
            <person name="Klingl A."/>
            <person name="Woyke T."/>
            <person name="Ryan C.M."/>
            <person name="Banfield J.F."/>
        </authorList>
    </citation>
    <scope>NUCLEOTIDE SEQUENCE [LARGE SCALE GENOMIC DNA]</scope>
</reference>
<accession>A0A2M7T5Y1</accession>
<comment type="caution">
    <text evidence="1">The sequence shown here is derived from an EMBL/GenBank/DDBJ whole genome shotgun (WGS) entry which is preliminary data.</text>
</comment>
<evidence type="ECO:0000313" key="2">
    <source>
        <dbReference type="Proteomes" id="UP000230956"/>
    </source>
</evidence>
<evidence type="ECO:0000313" key="1">
    <source>
        <dbReference type="EMBL" id="PIZ35965.1"/>
    </source>
</evidence>
<keyword evidence="1" id="KW-0238">DNA-binding</keyword>
<sequence>MNSVVNEKDAAKYIGMSVSFLRQARCDGPTANRTPGPVFLRLGRAIRYRTEDLDKWLEEHRCELVKG</sequence>
<dbReference type="GO" id="GO:0003677">
    <property type="term" value="F:DNA binding"/>
    <property type="evidence" value="ECO:0007669"/>
    <property type="project" value="UniProtKB-KW"/>
</dbReference>
<organism evidence="1 2">
    <name type="scientific">Candidatus Aquicultor secundus</name>
    <dbReference type="NCBI Taxonomy" id="1973895"/>
    <lineage>
        <taxon>Bacteria</taxon>
        <taxon>Bacillati</taxon>
        <taxon>Actinomycetota</taxon>
        <taxon>Candidatus Aquicultoria</taxon>
        <taxon>Candidatus Aquicultorales</taxon>
        <taxon>Candidatus Aquicultoraceae</taxon>
        <taxon>Candidatus Aquicultor</taxon>
    </lineage>
</organism>
<dbReference type="EMBL" id="PFNG01000219">
    <property type="protein sequence ID" value="PIZ35965.1"/>
    <property type="molecule type" value="Genomic_DNA"/>
</dbReference>
<dbReference type="Proteomes" id="UP000230956">
    <property type="component" value="Unassembled WGS sequence"/>
</dbReference>